<evidence type="ECO:0000256" key="2">
    <source>
        <dbReference type="ARBA" id="ARBA00023033"/>
    </source>
</evidence>
<evidence type="ECO:0000313" key="6">
    <source>
        <dbReference type="Proteomes" id="UP000503540"/>
    </source>
</evidence>
<dbReference type="AlphaFoldDB" id="A0A6G9YLZ6"/>
<sequence length="347" mass="37027">MVTIVGGGIAGSVLAGALARHGEQVTLYEQQPAGPGAGAFLFIDGRGHNALTTLGVSEAELHEASCPLVELQYRNSAGFSGGRPSAGHRFWMRRALMKILTDFVDTSGAELHYGHPITDVSRNGSGCILHQGDQAITVDDLIIGADGIDSVVRTRLEPDRVPVYAGDVVLYGMTTAPLDLPTDPAVLHFFAETAPDNSSFSTLGHIWRPGDDNALWFLRIAREPLTDGDDLGLRPVDEWADAVLETTPSNQELAQAFIENTDVVHVSNARNVPLDNAAEPTTPALLIGDADHAITPAAGVGARDALEDVLAVYQALATGESPSAAMAQRRKQITTEREQVQRAMRRN</sequence>
<dbReference type="PRINTS" id="PR00420">
    <property type="entry name" value="RNGMNOXGNASE"/>
</dbReference>
<evidence type="ECO:0000256" key="1">
    <source>
        <dbReference type="ARBA" id="ARBA00023002"/>
    </source>
</evidence>
<evidence type="ECO:0000313" key="5">
    <source>
        <dbReference type="EMBL" id="QIS13953.1"/>
    </source>
</evidence>
<dbReference type="Pfam" id="PF01494">
    <property type="entry name" value="FAD_binding_3"/>
    <property type="match status" value="1"/>
</dbReference>
<gene>
    <name evidence="5" type="ORF">F5544_30550</name>
</gene>
<feature type="domain" description="FAD-binding" evidence="4">
    <location>
        <begin position="2"/>
        <end position="344"/>
    </location>
</feature>
<dbReference type="PANTHER" id="PTHR13789">
    <property type="entry name" value="MONOOXYGENASE"/>
    <property type="match status" value="1"/>
</dbReference>
<reference evidence="5 6" key="1">
    <citation type="journal article" date="2019" name="ACS Chem. Biol.">
        <title>Identification and Mobilization of a Cryptic Antibiotic Biosynthesis Gene Locus from a Human-Pathogenic Nocardia Isolate.</title>
        <authorList>
            <person name="Herisse M."/>
            <person name="Ishida K."/>
            <person name="Porter J.L."/>
            <person name="Howden B."/>
            <person name="Hertweck C."/>
            <person name="Stinear T.P."/>
            <person name="Pidot S.J."/>
        </authorList>
    </citation>
    <scope>NUCLEOTIDE SEQUENCE [LARGE SCALE GENOMIC DNA]</scope>
    <source>
        <strain evidence="5 6">AUSMDU00012717</strain>
    </source>
</reference>
<evidence type="ECO:0000256" key="3">
    <source>
        <dbReference type="SAM" id="MobiDB-lite"/>
    </source>
</evidence>
<feature type="region of interest" description="Disordered" evidence="3">
    <location>
        <begin position="321"/>
        <end position="347"/>
    </location>
</feature>
<dbReference type="GO" id="GO:0004497">
    <property type="term" value="F:monooxygenase activity"/>
    <property type="evidence" value="ECO:0007669"/>
    <property type="project" value="UniProtKB-KW"/>
</dbReference>
<dbReference type="InterPro" id="IPR002938">
    <property type="entry name" value="FAD-bd"/>
</dbReference>
<accession>A0A6G9YLZ6</accession>
<dbReference type="KEGG" id="nah:F5544_30550"/>
<dbReference type="SUPFAM" id="SSF51905">
    <property type="entry name" value="FAD/NAD(P)-binding domain"/>
    <property type="match status" value="1"/>
</dbReference>
<organism evidence="5 6">
    <name type="scientific">Nocardia arthritidis</name>
    <dbReference type="NCBI Taxonomy" id="228602"/>
    <lineage>
        <taxon>Bacteria</taxon>
        <taxon>Bacillati</taxon>
        <taxon>Actinomycetota</taxon>
        <taxon>Actinomycetes</taxon>
        <taxon>Mycobacteriales</taxon>
        <taxon>Nocardiaceae</taxon>
        <taxon>Nocardia</taxon>
    </lineage>
</organism>
<dbReference type="Gene3D" id="3.50.50.60">
    <property type="entry name" value="FAD/NAD(P)-binding domain"/>
    <property type="match status" value="1"/>
</dbReference>
<dbReference type="EMBL" id="CP046172">
    <property type="protein sequence ID" value="QIS13953.1"/>
    <property type="molecule type" value="Genomic_DNA"/>
</dbReference>
<keyword evidence="6" id="KW-1185">Reference proteome</keyword>
<keyword evidence="2" id="KW-0503">Monooxygenase</keyword>
<evidence type="ECO:0000259" key="4">
    <source>
        <dbReference type="Pfam" id="PF01494"/>
    </source>
</evidence>
<name>A0A6G9YLZ6_9NOCA</name>
<dbReference type="InterPro" id="IPR036188">
    <property type="entry name" value="FAD/NAD-bd_sf"/>
</dbReference>
<dbReference type="Proteomes" id="UP000503540">
    <property type="component" value="Chromosome"/>
</dbReference>
<dbReference type="RefSeq" id="WP_167476417.1">
    <property type="nucleotide sequence ID" value="NZ_CP046172.1"/>
</dbReference>
<protein>
    <submittedName>
        <fullName evidence="5">NAD(P)-binding protein</fullName>
    </submittedName>
</protein>
<dbReference type="InterPro" id="IPR050493">
    <property type="entry name" value="FAD-dep_Monooxygenase_BioMet"/>
</dbReference>
<keyword evidence="1" id="KW-0560">Oxidoreductase</keyword>
<dbReference type="PANTHER" id="PTHR13789:SF309">
    <property type="entry name" value="PUTATIVE (AFU_ORTHOLOGUE AFUA_6G14510)-RELATED"/>
    <property type="match status" value="1"/>
</dbReference>
<dbReference type="GO" id="GO:0071949">
    <property type="term" value="F:FAD binding"/>
    <property type="evidence" value="ECO:0007669"/>
    <property type="project" value="InterPro"/>
</dbReference>
<proteinExistence type="predicted"/>